<reference evidence="2" key="2">
    <citation type="submission" date="2016-04" db="EMBL/GenBank/DDBJ databases">
        <title>First Complete Genome Sequence of a Subdivision 6 Acidobacterium.</title>
        <authorList>
            <person name="Huang S."/>
            <person name="Vieira S."/>
            <person name="Bunk B."/>
            <person name="Riedel T."/>
            <person name="Sproeer C."/>
            <person name="Overmann J."/>
        </authorList>
    </citation>
    <scope>NUCLEOTIDE SEQUENCE [LARGE SCALE GENOMIC DNA]</scope>
    <source>
        <strain evidence="2">DSM 100886 HEG_-6_39</strain>
    </source>
</reference>
<gene>
    <name evidence="1" type="ORF">LuPra_01613</name>
</gene>
<sequence>MPPRRVGIDIDRIVLDGVVLNAADIEAMRAAITVELTDWLSGVDSRALHVSATPRVAPPRQTIASLADGRELGRSVARAVRDAVERAGGRP</sequence>
<accession>A0A143PJI9</accession>
<dbReference type="KEGG" id="abac:LuPra_01613"/>
<evidence type="ECO:0000313" key="1">
    <source>
        <dbReference type="EMBL" id="AMY08413.1"/>
    </source>
</evidence>
<evidence type="ECO:0000313" key="2">
    <source>
        <dbReference type="Proteomes" id="UP000076079"/>
    </source>
</evidence>
<dbReference type="EMBL" id="CP015136">
    <property type="protein sequence ID" value="AMY08413.1"/>
    <property type="molecule type" value="Genomic_DNA"/>
</dbReference>
<reference evidence="1 2" key="1">
    <citation type="journal article" date="2016" name="Genome Announc.">
        <title>First Complete Genome Sequence of a Subdivision 6 Acidobacterium Strain.</title>
        <authorList>
            <person name="Huang S."/>
            <person name="Vieira S."/>
            <person name="Bunk B."/>
            <person name="Riedel T."/>
            <person name="Sproer C."/>
            <person name="Overmann J."/>
        </authorList>
    </citation>
    <scope>NUCLEOTIDE SEQUENCE [LARGE SCALE GENOMIC DNA]</scope>
    <source>
        <strain evidence="2">DSM 100886 HEG_-6_39</strain>
    </source>
</reference>
<organism evidence="1 2">
    <name type="scientific">Luteitalea pratensis</name>
    <dbReference type="NCBI Taxonomy" id="1855912"/>
    <lineage>
        <taxon>Bacteria</taxon>
        <taxon>Pseudomonadati</taxon>
        <taxon>Acidobacteriota</taxon>
        <taxon>Vicinamibacteria</taxon>
        <taxon>Vicinamibacterales</taxon>
        <taxon>Vicinamibacteraceae</taxon>
        <taxon>Luteitalea</taxon>
    </lineage>
</organism>
<proteinExistence type="predicted"/>
<dbReference type="Proteomes" id="UP000076079">
    <property type="component" value="Chromosome"/>
</dbReference>
<dbReference type="RefSeq" id="WP_110170261.1">
    <property type="nucleotide sequence ID" value="NZ_CP015136.1"/>
</dbReference>
<dbReference type="STRING" id="1855912.LuPra_01613"/>
<dbReference type="AlphaFoldDB" id="A0A143PJI9"/>
<keyword evidence="2" id="KW-1185">Reference proteome</keyword>
<name>A0A143PJI9_LUTPR</name>
<protein>
    <submittedName>
        <fullName evidence="1">Uncharacterized protein</fullName>
    </submittedName>
</protein>